<dbReference type="Proteomes" id="UP001196413">
    <property type="component" value="Unassembled WGS sequence"/>
</dbReference>
<name>A0AAD5MWM0_PARTN</name>
<evidence type="ECO:0000313" key="2">
    <source>
        <dbReference type="EMBL" id="KAJ1355366.1"/>
    </source>
</evidence>
<dbReference type="EMBL" id="JAHQIW010002466">
    <property type="protein sequence ID" value="KAJ1355366.1"/>
    <property type="molecule type" value="Genomic_DNA"/>
</dbReference>
<evidence type="ECO:0000256" key="1">
    <source>
        <dbReference type="SAM" id="SignalP"/>
    </source>
</evidence>
<dbReference type="AlphaFoldDB" id="A0AAD5MWM0"/>
<keyword evidence="1" id="KW-0732">Signal</keyword>
<accession>A0AAD5MWM0</accession>
<sequence length="142" mass="15416">MIRLADTTTLLLLISVILNYEILFLQAEGLPPVPPGYICADPLVVWSWPTRDGCYGDCEVCDCPTIDYLSIGEPSGQRIRTRVCGLGQKNLSVESTILPLSPQAMEGSSCFAPDSTITVSSDDDLDALLNAADRMIFYVIAL</sequence>
<reference evidence="2" key="1">
    <citation type="submission" date="2021-06" db="EMBL/GenBank/DDBJ databases">
        <title>Parelaphostrongylus tenuis whole genome reference sequence.</title>
        <authorList>
            <person name="Garwood T.J."/>
            <person name="Larsen P.A."/>
            <person name="Fountain-Jones N.M."/>
            <person name="Garbe J.R."/>
            <person name="Macchietto M.G."/>
            <person name="Kania S.A."/>
            <person name="Gerhold R.W."/>
            <person name="Richards J.E."/>
            <person name="Wolf T.M."/>
        </authorList>
    </citation>
    <scope>NUCLEOTIDE SEQUENCE</scope>
    <source>
        <strain evidence="2">MNPRO001-30</strain>
        <tissue evidence="2">Meninges</tissue>
    </source>
</reference>
<organism evidence="2 3">
    <name type="scientific">Parelaphostrongylus tenuis</name>
    <name type="common">Meningeal worm</name>
    <dbReference type="NCBI Taxonomy" id="148309"/>
    <lineage>
        <taxon>Eukaryota</taxon>
        <taxon>Metazoa</taxon>
        <taxon>Ecdysozoa</taxon>
        <taxon>Nematoda</taxon>
        <taxon>Chromadorea</taxon>
        <taxon>Rhabditida</taxon>
        <taxon>Rhabditina</taxon>
        <taxon>Rhabditomorpha</taxon>
        <taxon>Strongyloidea</taxon>
        <taxon>Metastrongylidae</taxon>
        <taxon>Parelaphostrongylus</taxon>
    </lineage>
</organism>
<evidence type="ECO:0000313" key="3">
    <source>
        <dbReference type="Proteomes" id="UP001196413"/>
    </source>
</evidence>
<comment type="caution">
    <text evidence="2">The sequence shown here is derived from an EMBL/GenBank/DDBJ whole genome shotgun (WGS) entry which is preliminary data.</text>
</comment>
<feature type="chain" id="PRO_5042189382" evidence="1">
    <location>
        <begin position="28"/>
        <end position="142"/>
    </location>
</feature>
<proteinExistence type="predicted"/>
<keyword evidence="3" id="KW-1185">Reference proteome</keyword>
<feature type="signal peptide" evidence="1">
    <location>
        <begin position="1"/>
        <end position="27"/>
    </location>
</feature>
<protein>
    <submittedName>
        <fullName evidence="2">Uncharacterized protein</fullName>
    </submittedName>
</protein>
<gene>
    <name evidence="2" type="ORF">KIN20_012745</name>
</gene>